<organism evidence="1 2">
    <name type="scientific">Ganoderma sinense ZZ0214-1</name>
    <dbReference type="NCBI Taxonomy" id="1077348"/>
    <lineage>
        <taxon>Eukaryota</taxon>
        <taxon>Fungi</taxon>
        <taxon>Dikarya</taxon>
        <taxon>Basidiomycota</taxon>
        <taxon>Agaricomycotina</taxon>
        <taxon>Agaricomycetes</taxon>
        <taxon>Polyporales</taxon>
        <taxon>Polyporaceae</taxon>
        <taxon>Ganoderma</taxon>
    </lineage>
</organism>
<comment type="caution">
    <text evidence="1">The sequence shown here is derived from an EMBL/GenBank/DDBJ whole genome shotgun (WGS) entry which is preliminary data.</text>
</comment>
<evidence type="ECO:0000313" key="2">
    <source>
        <dbReference type="Proteomes" id="UP000230002"/>
    </source>
</evidence>
<accession>A0A2G8SHK3</accession>
<keyword evidence="2" id="KW-1185">Reference proteome</keyword>
<dbReference type="InterPro" id="IPR029058">
    <property type="entry name" value="AB_hydrolase_fold"/>
</dbReference>
<evidence type="ECO:0000313" key="1">
    <source>
        <dbReference type="EMBL" id="PIL33254.1"/>
    </source>
</evidence>
<name>A0A2G8SHK3_9APHY</name>
<dbReference type="EMBL" id="AYKW01000008">
    <property type="protein sequence ID" value="PIL33254.1"/>
    <property type="molecule type" value="Genomic_DNA"/>
</dbReference>
<gene>
    <name evidence="1" type="ORF">GSI_04704</name>
</gene>
<dbReference type="Proteomes" id="UP000230002">
    <property type="component" value="Unassembled WGS sequence"/>
</dbReference>
<dbReference type="Gene3D" id="3.40.50.1820">
    <property type="entry name" value="alpha/beta hydrolase"/>
    <property type="match status" value="1"/>
</dbReference>
<sequence>MIGQPSPAAVTYYPPHDESIPFAERTEALHQWLTRYYQHGEPTAEETLAVRDGLKEPSSTLDRISKDDLAESVYDGPGDLLSGSDTLTVKMCFAHRLYAPLKDSALYLPPAQGDSENGADSWRNVEVRLMWCDQSIWPMVWGPPLLHKELKEARAAGRSTRNVSFVRLRGANHYAHWDFPEKTLRAFIGDEEEL</sequence>
<dbReference type="OrthoDB" id="5311491at2759"/>
<evidence type="ECO:0008006" key="3">
    <source>
        <dbReference type="Google" id="ProtNLM"/>
    </source>
</evidence>
<dbReference type="AlphaFoldDB" id="A0A2G8SHK3"/>
<reference evidence="1 2" key="1">
    <citation type="journal article" date="2015" name="Sci. Rep.">
        <title>Chromosome-level genome map provides insights into diverse defense mechanisms in the medicinal fungus Ganoderma sinense.</title>
        <authorList>
            <person name="Zhu Y."/>
            <person name="Xu J."/>
            <person name="Sun C."/>
            <person name="Zhou S."/>
            <person name="Xu H."/>
            <person name="Nelson D.R."/>
            <person name="Qian J."/>
            <person name="Song J."/>
            <person name="Luo H."/>
            <person name="Xiang L."/>
            <person name="Li Y."/>
            <person name="Xu Z."/>
            <person name="Ji A."/>
            <person name="Wang L."/>
            <person name="Lu S."/>
            <person name="Hayward A."/>
            <person name="Sun W."/>
            <person name="Li X."/>
            <person name="Schwartz D.C."/>
            <person name="Wang Y."/>
            <person name="Chen S."/>
        </authorList>
    </citation>
    <scope>NUCLEOTIDE SEQUENCE [LARGE SCALE GENOMIC DNA]</scope>
    <source>
        <strain evidence="1 2">ZZ0214-1</strain>
    </source>
</reference>
<protein>
    <recommendedName>
        <fullName evidence="3">AB hydrolase-1 domain-containing protein</fullName>
    </recommendedName>
</protein>
<proteinExistence type="predicted"/>